<dbReference type="RefSeq" id="WP_049551233.1">
    <property type="nucleotide sequence ID" value="NZ_JBLFPW010000004.1"/>
</dbReference>
<evidence type="ECO:0000313" key="2">
    <source>
        <dbReference type="EMBL" id="ORO93859.1"/>
    </source>
</evidence>
<dbReference type="SUPFAM" id="SSF53756">
    <property type="entry name" value="UDP-Glycosyltransferase/glycogen phosphorylase"/>
    <property type="match status" value="1"/>
</dbReference>
<protein>
    <submittedName>
        <fullName evidence="2">Glycosyl transferase family 1</fullName>
    </submittedName>
</protein>
<name>A0A1X1K3D8_STRMT</name>
<evidence type="ECO:0000259" key="1">
    <source>
        <dbReference type="Pfam" id="PF00534"/>
    </source>
</evidence>
<dbReference type="CDD" id="cd01635">
    <property type="entry name" value="Glycosyltransferase_GTB-type"/>
    <property type="match status" value="1"/>
</dbReference>
<accession>A0A1X1K3D8</accession>
<proteinExistence type="predicted"/>
<dbReference type="EMBL" id="NCVG01000021">
    <property type="protein sequence ID" value="ORO93859.1"/>
    <property type="molecule type" value="Genomic_DNA"/>
</dbReference>
<organism evidence="2 3">
    <name type="scientific">Streptococcus mitis</name>
    <dbReference type="NCBI Taxonomy" id="28037"/>
    <lineage>
        <taxon>Bacteria</taxon>
        <taxon>Bacillati</taxon>
        <taxon>Bacillota</taxon>
        <taxon>Bacilli</taxon>
        <taxon>Lactobacillales</taxon>
        <taxon>Streptococcaceae</taxon>
        <taxon>Streptococcus</taxon>
        <taxon>Streptococcus mitis group</taxon>
    </lineage>
</organism>
<dbReference type="Pfam" id="PF00534">
    <property type="entry name" value="Glycos_transf_1"/>
    <property type="match status" value="1"/>
</dbReference>
<dbReference type="AlphaFoldDB" id="A0A1X1K3D8"/>
<dbReference type="Proteomes" id="UP000193863">
    <property type="component" value="Unassembled WGS sequence"/>
</dbReference>
<sequence length="443" mass="51014">MSRIITLHSFTEIQRYGFETTQFYRARIARYLGIDYLHLLTNPQVRPDWKADLKKLGFLEKELICVPHSFSDIGHDSLSVKPETLNLSDSDTLELTADGFVSSLTLGDGSGRYYYTSGPFLFESFKKKELQWFHKNGDLALEGRFIDPFIEPSPVSLFYPEYIFRKDGVIYSEEDLLIKFLVDIAQDTDLIIRDQQSIPKPSLWRYMENTGKNYYEVIHSNVLMNISHANLRKKNNYLVASESLTESLRQLDYNARFLAPIFTEKKGEVKDIGPILDYCLVGHMEEIKNIDLVIEVFTELYKRGSNVHITFYGGSEKRLQQLRNQYNLPPIIQLKGIVNEVPYHLHQCYLSASYTELFSNACVEALSHGLLALLSDVDIAHRFYAGQSNAINLFKTKSELIQKIEEMEQTGYRQSNAENIALAAHYSLGTVAQSYRELLDRNF</sequence>
<dbReference type="InterPro" id="IPR001296">
    <property type="entry name" value="Glyco_trans_1"/>
</dbReference>
<gene>
    <name evidence="2" type="ORF">B7699_04980</name>
</gene>
<dbReference type="GO" id="GO:0016757">
    <property type="term" value="F:glycosyltransferase activity"/>
    <property type="evidence" value="ECO:0007669"/>
    <property type="project" value="InterPro"/>
</dbReference>
<reference evidence="2 3" key="1">
    <citation type="journal article" date="2016" name="Eur. J. Clin. Microbiol. Infect. Dis.">
        <title>Whole genome sequencing as a tool for phylogenetic analysis of clinical strains of Mitis group streptococci.</title>
        <authorList>
            <person name="Rasmussen L.H."/>
            <person name="Dargis R."/>
            <person name="Hojholt K."/>
            <person name="Christensen J.J."/>
            <person name="Skovgaard O."/>
            <person name="Justesen U.S."/>
            <person name="Rosenvinge F.S."/>
            <person name="Moser C."/>
            <person name="Lukjancenko O."/>
            <person name="Rasmussen S."/>
            <person name="Nielsen X.C."/>
        </authorList>
    </citation>
    <scope>NUCLEOTIDE SEQUENCE [LARGE SCALE GENOMIC DNA]</scope>
    <source>
        <strain evidence="2 3">RH_43861_09</strain>
    </source>
</reference>
<comment type="caution">
    <text evidence="2">The sequence shown here is derived from an EMBL/GenBank/DDBJ whole genome shotgun (WGS) entry which is preliminary data.</text>
</comment>
<evidence type="ECO:0000313" key="3">
    <source>
        <dbReference type="Proteomes" id="UP000193863"/>
    </source>
</evidence>
<feature type="domain" description="Glycosyl transferase family 1" evidence="1">
    <location>
        <begin position="279"/>
        <end position="407"/>
    </location>
</feature>
<dbReference type="Gene3D" id="3.40.50.2000">
    <property type="entry name" value="Glycogen Phosphorylase B"/>
    <property type="match status" value="1"/>
</dbReference>
<keyword evidence="2" id="KW-0808">Transferase</keyword>